<dbReference type="Proteomes" id="UP000605992">
    <property type="component" value="Unassembled WGS sequence"/>
</dbReference>
<name>A0A8J3V1G0_9ACTN</name>
<keyword evidence="3" id="KW-1185">Reference proteome</keyword>
<proteinExistence type="predicted"/>
<evidence type="ECO:0000313" key="2">
    <source>
        <dbReference type="EMBL" id="GII55517.1"/>
    </source>
</evidence>
<dbReference type="EMBL" id="BOOR01000027">
    <property type="protein sequence ID" value="GII55517.1"/>
    <property type="molecule type" value="Genomic_DNA"/>
</dbReference>
<dbReference type="AlphaFoldDB" id="A0A8J3V1G0"/>
<protein>
    <submittedName>
        <fullName evidence="2">Uncharacterized protein</fullName>
    </submittedName>
</protein>
<evidence type="ECO:0000256" key="1">
    <source>
        <dbReference type="SAM" id="MobiDB-lite"/>
    </source>
</evidence>
<sequence length="123" mass="13225">MTLSHPLYAHVIWNRPSQLAVDHMMGAQIAKVSELGARRLDDPVKVAIRQLGGGGQADPELLVRAARLSRGANDFPRVKRLARAALTAADPTSRSDRRPDFRIGSAATRRPSGSPAGTYATQS</sequence>
<evidence type="ECO:0000313" key="3">
    <source>
        <dbReference type="Proteomes" id="UP000605992"/>
    </source>
</evidence>
<comment type="caution">
    <text evidence="2">The sequence shown here is derived from an EMBL/GenBank/DDBJ whole genome shotgun (WGS) entry which is preliminary data.</text>
</comment>
<gene>
    <name evidence="2" type="ORF">Pth03_39060</name>
</gene>
<reference evidence="2" key="1">
    <citation type="submission" date="2021-01" db="EMBL/GenBank/DDBJ databases">
        <title>Whole genome shotgun sequence of Planotetraspora thailandica NBRC 104271.</title>
        <authorList>
            <person name="Komaki H."/>
            <person name="Tamura T."/>
        </authorList>
    </citation>
    <scope>NUCLEOTIDE SEQUENCE</scope>
    <source>
        <strain evidence="2">NBRC 104271</strain>
    </source>
</reference>
<organism evidence="2 3">
    <name type="scientific">Planotetraspora thailandica</name>
    <dbReference type="NCBI Taxonomy" id="487172"/>
    <lineage>
        <taxon>Bacteria</taxon>
        <taxon>Bacillati</taxon>
        <taxon>Actinomycetota</taxon>
        <taxon>Actinomycetes</taxon>
        <taxon>Streptosporangiales</taxon>
        <taxon>Streptosporangiaceae</taxon>
        <taxon>Planotetraspora</taxon>
    </lineage>
</organism>
<feature type="region of interest" description="Disordered" evidence="1">
    <location>
        <begin position="86"/>
        <end position="123"/>
    </location>
</feature>
<accession>A0A8J3V1G0</accession>